<comment type="caution">
    <text evidence="8">The sequence shown here is derived from an EMBL/GenBank/DDBJ whole genome shotgun (WGS) entry which is preliminary data.</text>
</comment>
<evidence type="ECO:0000256" key="3">
    <source>
        <dbReference type="ARBA" id="ARBA00022630"/>
    </source>
</evidence>
<dbReference type="InterPro" id="IPR007867">
    <property type="entry name" value="GMC_OxRtase_C"/>
</dbReference>
<dbReference type="InterPro" id="IPR012132">
    <property type="entry name" value="GMC_OxRdtase"/>
</dbReference>
<sequence length="540" mass="58531">MAEQQFDYIIIGGGSAGCVIASRLIEAQAGSVLLLEAGGRDNSLFHKMPAGLVKLSPKTRWPYRTLPQQHVNKRVMQVAQGRVLGGGSSVNGMIYLRGQPQDYDDWAEEYGCRGWSFNDLLPFFRKAENNECLSGTYHAQRGPLSVSENQFRHPLTDAFVRAGQEQGLPYVNDFNDGAPAGVGLWQTTTHHGERASTSRAYLDRVKNNPQLTTITDAEVQHLILEGSHASGVVYHTHGKQQCLAYARREVILSAGAFGSAKILMLSGIGPQKHLDSVGIVTCADLPVGKYYQDHLHMSLNATVTTGNSMWGEDKGLRAVRNFAQWQFFRSGLLTSNILEGGALIDTTGSGRSDVQVHFLPVLDNFENGPGANPAGSEHGITLKVGYLPSKSRGEVRLNSSNPSDELAIDAGYLSDPADLAGQIRAVQTGLRLLRSPSLQSIVGHILHLNEVKEDDINAITNFILDDIKTVYHPIGTCRMGPYPATSVVDLKLRVHGISGLRVADCSIFPQIPSGNTNAPTIMIAERAADLILKDISSTVS</sequence>
<accession>A0A2S9ID92</accession>
<dbReference type="InterPro" id="IPR036188">
    <property type="entry name" value="FAD/NAD-bd_sf"/>
</dbReference>
<dbReference type="PIRSF" id="PIRSF000137">
    <property type="entry name" value="Alcohol_oxidase"/>
    <property type="match status" value="1"/>
</dbReference>
<dbReference type="GO" id="GO:0050660">
    <property type="term" value="F:flavin adenine dinucleotide binding"/>
    <property type="evidence" value="ECO:0007669"/>
    <property type="project" value="InterPro"/>
</dbReference>
<dbReference type="AlphaFoldDB" id="A0A2S9ID92"/>
<evidence type="ECO:0000256" key="6">
    <source>
        <dbReference type="RuleBase" id="RU003968"/>
    </source>
</evidence>
<dbReference type="Gene3D" id="3.50.50.60">
    <property type="entry name" value="FAD/NAD(P)-binding domain"/>
    <property type="match status" value="1"/>
</dbReference>
<dbReference type="RefSeq" id="WP_105592469.1">
    <property type="nucleotide sequence ID" value="NZ_PDET01000005.1"/>
</dbReference>
<dbReference type="PANTHER" id="PTHR11552:SF147">
    <property type="entry name" value="CHOLINE DEHYDROGENASE, MITOCHONDRIAL"/>
    <property type="match status" value="1"/>
</dbReference>
<dbReference type="EMBL" id="PDET01000005">
    <property type="protein sequence ID" value="PRD15756.1"/>
    <property type="molecule type" value="Genomic_DNA"/>
</dbReference>
<evidence type="ECO:0000256" key="2">
    <source>
        <dbReference type="ARBA" id="ARBA00010790"/>
    </source>
</evidence>
<dbReference type="PANTHER" id="PTHR11552">
    <property type="entry name" value="GLUCOSE-METHANOL-CHOLINE GMC OXIDOREDUCTASE"/>
    <property type="match status" value="1"/>
</dbReference>
<dbReference type="Pfam" id="PF00732">
    <property type="entry name" value="GMC_oxred_N"/>
    <property type="match status" value="1"/>
</dbReference>
<dbReference type="OrthoDB" id="9785276at2"/>
<proteinExistence type="inferred from homology"/>
<comment type="similarity">
    <text evidence="2 6">Belongs to the GMC oxidoreductase family.</text>
</comment>
<feature type="domain" description="Glucose-methanol-choline oxidoreductase N-terminal" evidence="7">
    <location>
        <begin position="81"/>
        <end position="104"/>
    </location>
</feature>
<dbReference type="InterPro" id="IPR000172">
    <property type="entry name" value="GMC_OxRdtase_N"/>
</dbReference>
<keyword evidence="4 5" id="KW-0274">FAD</keyword>
<protein>
    <submittedName>
        <fullName evidence="8">Glucose-methanol-choline oxidoreductase</fullName>
    </submittedName>
</protein>
<feature type="binding site" evidence="5">
    <location>
        <position position="83"/>
    </location>
    <ligand>
        <name>FAD</name>
        <dbReference type="ChEBI" id="CHEBI:57692"/>
    </ligand>
</feature>
<evidence type="ECO:0000256" key="5">
    <source>
        <dbReference type="PIRSR" id="PIRSR000137-2"/>
    </source>
</evidence>
<dbReference type="Pfam" id="PF05199">
    <property type="entry name" value="GMC_oxred_C"/>
    <property type="match status" value="1"/>
</dbReference>
<evidence type="ECO:0000259" key="7">
    <source>
        <dbReference type="PROSITE" id="PS00623"/>
    </source>
</evidence>
<dbReference type="Proteomes" id="UP000239181">
    <property type="component" value="Unassembled WGS sequence"/>
</dbReference>
<organism evidence="8 9">
    <name type="scientific">Pantoea coffeiphila</name>
    <dbReference type="NCBI Taxonomy" id="1465635"/>
    <lineage>
        <taxon>Bacteria</taxon>
        <taxon>Pseudomonadati</taxon>
        <taxon>Pseudomonadota</taxon>
        <taxon>Gammaproteobacteria</taxon>
        <taxon>Enterobacterales</taxon>
        <taxon>Erwiniaceae</taxon>
        <taxon>Pantoea</taxon>
    </lineage>
</organism>
<dbReference type="SUPFAM" id="SSF54373">
    <property type="entry name" value="FAD-linked reductases, C-terminal domain"/>
    <property type="match status" value="1"/>
</dbReference>
<reference evidence="8 9" key="1">
    <citation type="submission" date="2017-10" db="EMBL/GenBank/DDBJ databases">
        <title>Draft genome of two endophytic bacteria isolated from 'guarana' Paullinia cupana (Mart.) Ducke.</title>
        <authorList>
            <person name="Siqueira K.A."/>
            <person name="Liotti R.G."/>
            <person name="Mendes T.A."/>
            <person name="Soares M.A."/>
        </authorList>
    </citation>
    <scope>NUCLEOTIDE SEQUENCE [LARGE SCALE GENOMIC DNA]</scope>
    <source>
        <strain evidence="8 9">342</strain>
    </source>
</reference>
<evidence type="ECO:0000256" key="4">
    <source>
        <dbReference type="ARBA" id="ARBA00022827"/>
    </source>
</evidence>
<keyword evidence="9" id="KW-1185">Reference proteome</keyword>
<feature type="binding site" evidence="5">
    <location>
        <position position="219"/>
    </location>
    <ligand>
        <name>FAD</name>
        <dbReference type="ChEBI" id="CHEBI:57692"/>
    </ligand>
</feature>
<name>A0A2S9ID92_9GAMM</name>
<dbReference type="GO" id="GO:0016614">
    <property type="term" value="F:oxidoreductase activity, acting on CH-OH group of donors"/>
    <property type="evidence" value="ECO:0007669"/>
    <property type="project" value="InterPro"/>
</dbReference>
<comment type="cofactor">
    <cofactor evidence="1 5">
        <name>FAD</name>
        <dbReference type="ChEBI" id="CHEBI:57692"/>
    </cofactor>
</comment>
<gene>
    <name evidence="8" type="ORF">CQW29_09385</name>
</gene>
<evidence type="ECO:0000313" key="9">
    <source>
        <dbReference type="Proteomes" id="UP000239181"/>
    </source>
</evidence>
<dbReference type="Gene3D" id="3.30.560.10">
    <property type="entry name" value="Glucose Oxidase, domain 3"/>
    <property type="match status" value="1"/>
</dbReference>
<keyword evidence="3 6" id="KW-0285">Flavoprotein</keyword>
<dbReference type="SUPFAM" id="SSF51905">
    <property type="entry name" value="FAD/NAD(P)-binding domain"/>
    <property type="match status" value="1"/>
</dbReference>
<evidence type="ECO:0000313" key="8">
    <source>
        <dbReference type="EMBL" id="PRD15756.1"/>
    </source>
</evidence>
<dbReference type="PROSITE" id="PS00623">
    <property type="entry name" value="GMC_OXRED_1"/>
    <property type="match status" value="1"/>
</dbReference>
<evidence type="ECO:0000256" key="1">
    <source>
        <dbReference type="ARBA" id="ARBA00001974"/>
    </source>
</evidence>